<evidence type="ECO:0000313" key="1">
    <source>
        <dbReference type="EMBL" id="NGZ77147.1"/>
    </source>
</evidence>
<dbReference type="Pfam" id="PF14081">
    <property type="entry name" value="DUF4262"/>
    <property type="match status" value="1"/>
</dbReference>
<evidence type="ECO:0000313" key="2">
    <source>
        <dbReference type="Proteomes" id="UP000800303"/>
    </source>
</evidence>
<reference evidence="1 2" key="1">
    <citation type="submission" date="2020-01" db="EMBL/GenBank/DDBJ databases">
        <title>Polyphasic characterisation and genomic insights into a novel alkali tolerant bacterium VR-M41.</title>
        <authorList>
            <person name="Vemuluri V.R."/>
        </authorList>
    </citation>
    <scope>NUCLEOTIDE SEQUENCE [LARGE SCALE GENOMIC DNA]</scope>
    <source>
        <strain evidence="1 2">VR-M41</strain>
    </source>
</reference>
<organism evidence="1 2">
    <name type="scientific">Saccharibacillus alkalitolerans</name>
    <dbReference type="NCBI Taxonomy" id="2705290"/>
    <lineage>
        <taxon>Bacteria</taxon>
        <taxon>Bacillati</taxon>
        <taxon>Bacillota</taxon>
        <taxon>Bacilli</taxon>
        <taxon>Bacillales</taxon>
        <taxon>Paenibacillaceae</taxon>
        <taxon>Saccharibacillus</taxon>
    </lineage>
</organism>
<dbReference type="EMBL" id="JAAFGS010000007">
    <property type="protein sequence ID" value="NGZ77147.1"/>
    <property type="molecule type" value="Genomic_DNA"/>
</dbReference>
<dbReference type="InterPro" id="IPR025358">
    <property type="entry name" value="DUF4262"/>
</dbReference>
<comment type="caution">
    <text evidence="1">The sequence shown here is derived from an EMBL/GenBank/DDBJ whole genome shotgun (WGS) entry which is preliminary data.</text>
</comment>
<proteinExistence type="predicted"/>
<sequence>MIETLNIPESRKQYYRTLLHENPGRNLIERYSLFCQEYTDFARRRLSYIPELMQRGWVPIVLSDEGMNYAFTIGLEYSFGHPEILIASPSRPARQLAQMIEWFAERVEFGHRFETGTDYARELRLQPDFYDLEGDAAFRTYGESDADNYPCGYLYSFYGYFADRNLDNNKLPMIILELDFPVRPAPPGGRLSSIMGAPKWNADA</sequence>
<gene>
    <name evidence="1" type="ORF">GYN08_17760</name>
</gene>
<keyword evidence="2" id="KW-1185">Reference proteome</keyword>
<dbReference type="RefSeq" id="WP_166277030.1">
    <property type="nucleotide sequence ID" value="NZ_JAAFGS010000007.1"/>
</dbReference>
<dbReference type="Proteomes" id="UP000800303">
    <property type="component" value="Unassembled WGS sequence"/>
</dbReference>
<protein>
    <submittedName>
        <fullName evidence="1">DUF4262 domain-containing protein</fullName>
    </submittedName>
</protein>
<name>A0ABX0F8F9_9BACL</name>
<accession>A0ABX0F8F9</accession>